<evidence type="ECO:0000313" key="10">
    <source>
        <dbReference type="Proteomes" id="UP000578686"/>
    </source>
</evidence>
<dbReference type="PANTHER" id="PTHR42891:SF1">
    <property type="entry name" value="D-GLYCERO-BETA-D-MANNO-HEPTOSE-1,7-BISPHOSPHATE 7-PHOSPHATASE"/>
    <property type="match status" value="1"/>
</dbReference>
<feature type="compositionally biased region" description="Basic residues" evidence="8">
    <location>
        <begin position="35"/>
        <end position="66"/>
    </location>
</feature>
<evidence type="ECO:0000256" key="7">
    <source>
        <dbReference type="ARBA" id="ARBA00031828"/>
    </source>
</evidence>
<dbReference type="GO" id="GO:0005737">
    <property type="term" value="C:cytoplasm"/>
    <property type="evidence" value="ECO:0007669"/>
    <property type="project" value="UniProtKB-SubCell"/>
</dbReference>
<gene>
    <name evidence="9" type="ORF">HCN56_08405</name>
</gene>
<feature type="compositionally biased region" description="Basic and acidic residues" evidence="8">
    <location>
        <begin position="264"/>
        <end position="275"/>
    </location>
</feature>
<keyword evidence="6" id="KW-0119">Carbohydrate metabolism</keyword>
<organism evidence="9 10">
    <name type="scientific">Streptomyces lonarensis</name>
    <dbReference type="NCBI Taxonomy" id="700599"/>
    <lineage>
        <taxon>Bacteria</taxon>
        <taxon>Bacillati</taxon>
        <taxon>Actinomycetota</taxon>
        <taxon>Actinomycetes</taxon>
        <taxon>Kitasatosporales</taxon>
        <taxon>Streptomycetaceae</taxon>
        <taxon>Streptomyces</taxon>
    </lineage>
</organism>
<feature type="compositionally biased region" description="Gly residues" evidence="8">
    <location>
        <begin position="1"/>
        <end position="10"/>
    </location>
</feature>
<evidence type="ECO:0000256" key="1">
    <source>
        <dbReference type="ARBA" id="ARBA00004496"/>
    </source>
</evidence>
<feature type="compositionally biased region" description="Basic residues" evidence="8">
    <location>
        <begin position="102"/>
        <end position="116"/>
    </location>
</feature>
<keyword evidence="4" id="KW-0479">Metal-binding</keyword>
<reference evidence="9 10" key="1">
    <citation type="submission" date="2020-03" db="EMBL/GenBank/DDBJ databases">
        <title>Draft genome of Streptomyces sp. ventii, isolated from the Axial Seamount in the Pacific Ocean, and resequencing of the two type strains Streptomyces lonarensis strain NCL 716 and Streptomyces bohaiensis strain 11A07.</title>
        <authorList>
            <person name="Loughran R.M."/>
            <person name="Pfannmuller K.M."/>
            <person name="Wasson B.J."/>
            <person name="Deadmond M.C."/>
            <person name="Paddock B.E."/>
            <person name="Koyack M.J."/>
            <person name="Gallegos D.A."/>
            <person name="Mitchell E.A."/>
            <person name="Ushijima B."/>
            <person name="Saw J.H."/>
            <person name="Mcphail K.L."/>
            <person name="Videau P."/>
        </authorList>
    </citation>
    <scope>NUCLEOTIDE SEQUENCE [LARGE SCALE GENOMIC DNA]</scope>
    <source>
        <strain evidence="9 10">NCL716</strain>
    </source>
</reference>
<dbReference type="Gene3D" id="3.40.50.1000">
    <property type="entry name" value="HAD superfamily/HAD-like"/>
    <property type="match status" value="1"/>
</dbReference>
<feature type="compositionally biased region" description="Basic residues" evidence="8">
    <location>
        <begin position="124"/>
        <end position="140"/>
    </location>
</feature>
<evidence type="ECO:0000256" key="2">
    <source>
        <dbReference type="ARBA" id="ARBA00005628"/>
    </source>
</evidence>
<keyword evidence="10" id="KW-1185">Reference proteome</keyword>
<keyword evidence="3" id="KW-0963">Cytoplasm</keyword>
<dbReference type="GO" id="GO:0046872">
    <property type="term" value="F:metal ion binding"/>
    <property type="evidence" value="ECO:0007669"/>
    <property type="project" value="UniProtKB-KW"/>
</dbReference>
<dbReference type="Proteomes" id="UP000578686">
    <property type="component" value="Unassembled WGS sequence"/>
</dbReference>
<dbReference type="PANTHER" id="PTHR42891">
    <property type="entry name" value="D-GLYCERO-BETA-D-MANNO-HEPTOSE-1,7-BISPHOSPHATE 7-PHOSPHATASE"/>
    <property type="match status" value="1"/>
</dbReference>
<dbReference type="InterPro" id="IPR023214">
    <property type="entry name" value="HAD_sf"/>
</dbReference>
<evidence type="ECO:0000256" key="4">
    <source>
        <dbReference type="ARBA" id="ARBA00022723"/>
    </source>
</evidence>
<dbReference type="GO" id="GO:0005975">
    <property type="term" value="P:carbohydrate metabolic process"/>
    <property type="evidence" value="ECO:0007669"/>
    <property type="project" value="InterPro"/>
</dbReference>
<dbReference type="InterPro" id="IPR006543">
    <property type="entry name" value="Histidinol-phos"/>
</dbReference>
<evidence type="ECO:0000313" key="9">
    <source>
        <dbReference type="EMBL" id="NJQ05591.1"/>
    </source>
</evidence>
<evidence type="ECO:0000256" key="5">
    <source>
        <dbReference type="ARBA" id="ARBA00022801"/>
    </source>
</evidence>
<dbReference type="NCBIfam" id="TIGR01656">
    <property type="entry name" value="Histidinol-ppas"/>
    <property type="match status" value="1"/>
</dbReference>
<protein>
    <recommendedName>
        <fullName evidence="7">D,D-heptose 1,7-bisphosphate phosphatase</fullName>
    </recommendedName>
</protein>
<accession>A0A7X6HYH1</accession>
<comment type="caution">
    <text evidence="9">The sequence shown here is derived from an EMBL/GenBank/DDBJ whole genome shotgun (WGS) entry which is preliminary data.</text>
</comment>
<dbReference type="Pfam" id="PF13242">
    <property type="entry name" value="Hydrolase_like"/>
    <property type="match status" value="1"/>
</dbReference>
<feature type="compositionally biased region" description="Low complexity" evidence="8">
    <location>
        <begin position="141"/>
        <end position="165"/>
    </location>
</feature>
<evidence type="ECO:0000256" key="6">
    <source>
        <dbReference type="ARBA" id="ARBA00023277"/>
    </source>
</evidence>
<feature type="compositionally biased region" description="Low complexity" evidence="8">
    <location>
        <begin position="18"/>
        <end position="32"/>
    </location>
</feature>
<dbReference type="InterPro" id="IPR004446">
    <property type="entry name" value="Heptose_bisP_phosphatase"/>
</dbReference>
<dbReference type="EMBL" id="JAAVJD010000042">
    <property type="protein sequence ID" value="NJQ05591.1"/>
    <property type="molecule type" value="Genomic_DNA"/>
</dbReference>
<keyword evidence="5 9" id="KW-0378">Hydrolase</keyword>
<feature type="compositionally biased region" description="Gly residues" evidence="8">
    <location>
        <begin position="67"/>
        <end position="90"/>
    </location>
</feature>
<dbReference type="NCBIfam" id="TIGR01662">
    <property type="entry name" value="HAD-SF-IIIA"/>
    <property type="match status" value="1"/>
</dbReference>
<evidence type="ECO:0000256" key="8">
    <source>
        <dbReference type="SAM" id="MobiDB-lite"/>
    </source>
</evidence>
<dbReference type="InterPro" id="IPR006549">
    <property type="entry name" value="HAD-SF_hydro_IIIA"/>
</dbReference>
<feature type="compositionally biased region" description="Basic residues" evidence="8">
    <location>
        <begin position="220"/>
        <end position="244"/>
    </location>
</feature>
<proteinExistence type="inferred from homology"/>
<comment type="subcellular location">
    <subcellularLocation>
        <location evidence="1">Cytoplasm</location>
    </subcellularLocation>
</comment>
<feature type="region of interest" description="Disordered" evidence="8">
    <location>
        <begin position="1"/>
        <end position="289"/>
    </location>
</feature>
<dbReference type="AlphaFoldDB" id="A0A7X6HYH1"/>
<feature type="compositionally biased region" description="Pro residues" evidence="8">
    <location>
        <begin position="166"/>
        <end position="176"/>
    </location>
</feature>
<name>A0A7X6HYH1_9ACTN</name>
<comment type="similarity">
    <text evidence="2">Belongs to the GmhB family.</text>
</comment>
<sequence>MQRAAPGGGRGGRRPARRPAGAAAPGRGAAPGPRGGHRWARPGRRAQRRLARRLRTLGGLPRRRRAGGTGLGAPPGRGPDGPRPGRGGRAGCARRAPPPRPAAHRLGTRHRRLGRRRVGDGRHGLPHRRAAGGRRVRRAVPPRLPGGRRPGAAGAGRRLVAAPRTPAHPAPGPPRRPVGLAAGPARQRRRRPDGTAARGGLVAAGPSAPGAVAHPPRRDGARRRRAGLRCRRTRRRRWSPRRAVGRGDRRVRGGAHRPRPRQPGGDRHDARHQRADPPTGGLASLRGRGAPPPCGGVGRWCRVNGVAGAFDPVSAVLFDRDGTLVVDVPYNGDPDRVRLLPGARAAVALLREAGVPTGVVSNQSGIGRGCLTGEEVARVNHRADRLLGGLGVWLYCPHAPWELCPCRKPRPGLIVEAARRLGVRPERCAVIGDIGADVLAARAAGARGVLVPNAATLPAEVEQERWTAPDLLTAVRAVLGREEVAS</sequence>
<evidence type="ECO:0000256" key="3">
    <source>
        <dbReference type="ARBA" id="ARBA00022490"/>
    </source>
</evidence>
<dbReference type="GO" id="GO:0016791">
    <property type="term" value="F:phosphatase activity"/>
    <property type="evidence" value="ECO:0007669"/>
    <property type="project" value="InterPro"/>
</dbReference>
<dbReference type="InterPro" id="IPR036412">
    <property type="entry name" value="HAD-like_sf"/>
</dbReference>
<dbReference type="SUPFAM" id="SSF56784">
    <property type="entry name" value="HAD-like"/>
    <property type="match status" value="1"/>
</dbReference>
<feature type="compositionally biased region" description="Low complexity" evidence="8">
    <location>
        <begin position="194"/>
        <end position="214"/>
    </location>
</feature>